<evidence type="ECO:0000256" key="14">
    <source>
        <dbReference type="ARBA" id="ARBA00049494"/>
    </source>
</evidence>
<comment type="similarity">
    <text evidence="15">Belongs to the ribF family.</text>
</comment>
<dbReference type="FunFam" id="2.40.30.30:FF:000003">
    <property type="entry name" value="Riboflavin biosynthesis protein"/>
    <property type="match status" value="1"/>
</dbReference>
<dbReference type="Pfam" id="PF06574">
    <property type="entry name" value="FAD_syn"/>
    <property type="match status" value="1"/>
</dbReference>
<dbReference type="GO" id="GO:0009398">
    <property type="term" value="P:FMN biosynthetic process"/>
    <property type="evidence" value="ECO:0007669"/>
    <property type="project" value="UniProtKB-UniRule"/>
</dbReference>
<dbReference type="EMBL" id="LN774769">
    <property type="protein sequence ID" value="CEN28540.1"/>
    <property type="molecule type" value="Genomic_DNA"/>
</dbReference>
<evidence type="ECO:0000256" key="6">
    <source>
        <dbReference type="ARBA" id="ARBA00022679"/>
    </source>
</evidence>
<keyword evidence="8 15" id="KW-0547">Nucleotide-binding</keyword>
<evidence type="ECO:0000256" key="3">
    <source>
        <dbReference type="ARBA" id="ARBA00005201"/>
    </source>
</evidence>
<dbReference type="InterPro" id="IPR004821">
    <property type="entry name" value="Cyt_trans-like"/>
</dbReference>
<organism evidence="17 18">
    <name type="scientific">Pseudolactococcus piscium MKFS47</name>
    <dbReference type="NCBI Taxonomy" id="297352"/>
    <lineage>
        <taxon>Bacteria</taxon>
        <taxon>Bacillati</taxon>
        <taxon>Bacillota</taxon>
        <taxon>Bacilli</taxon>
        <taxon>Lactobacillales</taxon>
        <taxon>Streptococcaceae</taxon>
        <taxon>Pseudolactococcus</taxon>
    </lineage>
</organism>
<dbReference type="KEGG" id="lpk:LACPI_1340"/>
<dbReference type="GO" id="GO:0003919">
    <property type="term" value="F:FMN adenylyltransferase activity"/>
    <property type="evidence" value="ECO:0007669"/>
    <property type="project" value="UniProtKB-UniRule"/>
</dbReference>
<dbReference type="InterPro" id="IPR014729">
    <property type="entry name" value="Rossmann-like_a/b/a_fold"/>
</dbReference>
<evidence type="ECO:0000256" key="15">
    <source>
        <dbReference type="PIRNR" id="PIRNR004491"/>
    </source>
</evidence>
<dbReference type="NCBIfam" id="NF004158">
    <property type="entry name" value="PRK05627.1-1"/>
    <property type="match status" value="1"/>
</dbReference>
<evidence type="ECO:0000256" key="7">
    <source>
        <dbReference type="ARBA" id="ARBA00022695"/>
    </source>
</evidence>
<evidence type="ECO:0000256" key="1">
    <source>
        <dbReference type="ARBA" id="ARBA00002121"/>
    </source>
</evidence>
<evidence type="ECO:0000313" key="17">
    <source>
        <dbReference type="EMBL" id="CEN28540.1"/>
    </source>
</evidence>
<sequence length="298" mass="33862">MKVFEFNEQNVDNAPTILVLGYFDGLHRGHQTLFDKARDLAEEKKATISVLTFPESPILVFEKFNENLLKQLTSKEKRNQLFEENGVDFLYFTDFTSHFAKLTSHDFIEKYLKKLAISAIVIGFDYQFGSDHGSLAQLSEYDAYQVSELTDMGEKISSSRIRQAIVDGDVTLANRLLGYDYEISGLVVHGEARGRTIGYPTANIESKSMQYLPLIGVYVVDIAVGDKQYRGMASIGYNDTFGGKNKTLEVNIFDFHDEIYGETVTVYFLKFIRGMIKFDSVDALITQMDDDEKIARDF</sequence>
<comment type="pathway">
    <text evidence="2 15">Cofactor biosynthesis; FAD biosynthesis; FAD from FMN: step 1/1.</text>
</comment>
<keyword evidence="10 15" id="KW-0274">FAD</keyword>
<evidence type="ECO:0000256" key="13">
    <source>
        <dbReference type="ARBA" id="ARBA00047880"/>
    </source>
</evidence>
<keyword evidence="7 15" id="KW-0548">Nucleotidyltransferase</keyword>
<dbReference type="InterPro" id="IPR023468">
    <property type="entry name" value="Riboflavin_kinase"/>
</dbReference>
<evidence type="ECO:0000256" key="5">
    <source>
        <dbReference type="ARBA" id="ARBA00022643"/>
    </source>
</evidence>
<dbReference type="GO" id="GO:0006747">
    <property type="term" value="P:FAD biosynthetic process"/>
    <property type="evidence" value="ECO:0007669"/>
    <property type="project" value="UniProtKB-UniRule"/>
</dbReference>
<evidence type="ECO:0000256" key="4">
    <source>
        <dbReference type="ARBA" id="ARBA00022630"/>
    </source>
</evidence>
<accession>A0A0D6DXN1</accession>
<dbReference type="GO" id="GO:0005524">
    <property type="term" value="F:ATP binding"/>
    <property type="evidence" value="ECO:0007669"/>
    <property type="project" value="UniProtKB-UniRule"/>
</dbReference>
<dbReference type="SUPFAM" id="SSF82114">
    <property type="entry name" value="Riboflavin kinase-like"/>
    <property type="match status" value="1"/>
</dbReference>
<evidence type="ECO:0000256" key="12">
    <source>
        <dbReference type="ARBA" id="ARBA00023268"/>
    </source>
</evidence>
<dbReference type="PANTHER" id="PTHR22749">
    <property type="entry name" value="RIBOFLAVIN KINASE/FMN ADENYLYLTRANSFERASE"/>
    <property type="match status" value="1"/>
</dbReference>
<dbReference type="CDD" id="cd02064">
    <property type="entry name" value="FAD_synthetase_N"/>
    <property type="match status" value="1"/>
</dbReference>
<dbReference type="GO" id="GO:0009231">
    <property type="term" value="P:riboflavin biosynthetic process"/>
    <property type="evidence" value="ECO:0007669"/>
    <property type="project" value="InterPro"/>
</dbReference>
<evidence type="ECO:0000256" key="10">
    <source>
        <dbReference type="ARBA" id="ARBA00022827"/>
    </source>
</evidence>
<keyword evidence="9 15" id="KW-0418">Kinase</keyword>
<reference evidence="18" key="1">
    <citation type="submission" date="2015-01" db="EMBL/GenBank/DDBJ databases">
        <authorList>
            <person name="Andreevskaya M."/>
        </authorList>
    </citation>
    <scope>NUCLEOTIDE SEQUENCE [LARGE SCALE GENOMIC DNA]</scope>
    <source>
        <strain evidence="18">MKFS47</strain>
    </source>
</reference>
<dbReference type="RefSeq" id="WP_047915657.1">
    <property type="nucleotide sequence ID" value="NZ_LN774769.1"/>
</dbReference>
<comment type="catalytic activity">
    <reaction evidence="14 15">
        <text>FMN + ATP + H(+) = FAD + diphosphate</text>
        <dbReference type="Rhea" id="RHEA:17237"/>
        <dbReference type="ChEBI" id="CHEBI:15378"/>
        <dbReference type="ChEBI" id="CHEBI:30616"/>
        <dbReference type="ChEBI" id="CHEBI:33019"/>
        <dbReference type="ChEBI" id="CHEBI:57692"/>
        <dbReference type="ChEBI" id="CHEBI:58210"/>
        <dbReference type="EC" id="2.7.7.2"/>
    </reaction>
</comment>
<evidence type="ECO:0000256" key="8">
    <source>
        <dbReference type="ARBA" id="ARBA00022741"/>
    </source>
</evidence>
<evidence type="ECO:0000256" key="11">
    <source>
        <dbReference type="ARBA" id="ARBA00022840"/>
    </source>
</evidence>
<protein>
    <recommendedName>
        <fullName evidence="15">Riboflavin biosynthesis protein</fullName>
    </recommendedName>
    <domain>
        <recommendedName>
            <fullName evidence="15">Riboflavin kinase</fullName>
            <ecNumber evidence="15">2.7.1.26</ecNumber>
        </recommendedName>
        <alternativeName>
            <fullName evidence="15">Flavokinase</fullName>
        </alternativeName>
    </domain>
    <domain>
        <recommendedName>
            <fullName evidence="15">FMN adenylyltransferase</fullName>
            <ecNumber evidence="15">2.7.7.2</ecNumber>
        </recommendedName>
        <alternativeName>
            <fullName evidence="15">FAD pyrophosphorylase</fullName>
        </alternativeName>
        <alternativeName>
            <fullName evidence="15">FAD synthase</fullName>
        </alternativeName>
    </domain>
</protein>
<dbReference type="SUPFAM" id="SSF52374">
    <property type="entry name" value="Nucleotidylyl transferase"/>
    <property type="match status" value="1"/>
</dbReference>
<dbReference type="EC" id="2.7.7.2" evidence="15"/>
<keyword evidence="6 15" id="KW-0808">Transferase</keyword>
<evidence type="ECO:0000256" key="9">
    <source>
        <dbReference type="ARBA" id="ARBA00022777"/>
    </source>
</evidence>
<dbReference type="PANTHER" id="PTHR22749:SF6">
    <property type="entry name" value="RIBOFLAVIN KINASE"/>
    <property type="match status" value="1"/>
</dbReference>
<comment type="catalytic activity">
    <reaction evidence="13 15">
        <text>riboflavin + ATP = FMN + ADP + H(+)</text>
        <dbReference type="Rhea" id="RHEA:14357"/>
        <dbReference type="ChEBI" id="CHEBI:15378"/>
        <dbReference type="ChEBI" id="CHEBI:30616"/>
        <dbReference type="ChEBI" id="CHEBI:57986"/>
        <dbReference type="ChEBI" id="CHEBI:58210"/>
        <dbReference type="ChEBI" id="CHEBI:456216"/>
        <dbReference type="EC" id="2.7.1.26"/>
    </reaction>
</comment>
<evidence type="ECO:0000256" key="2">
    <source>
        <dbReference type="ARBA" id="ARBA00004726"/>
    </source>
</evidence>
<proteinExistence type="inferred from homology"/>
<dbReference type="Gene3D" id="2.40.30.30">
    <property type="entry name" value="Riboflavin kinase-like"/>
    <property type="match status" value="1"/>
</dbReference>
<dbReference type="InterPro" id="IPR023465">
    <property type="entry name" value="Riboflavin_kinase_dom_sf"/>
</dbReference>
<comment type="function">
    <text evidence="1">Catalyzes the phosphorylation of riboflavin to FMN followed by the adenylation of FMN to FAD.</text>
</comment>
<dbReference type="NCBIfam" id="TIGR00125">
    <property type="entry name" value="cyt_tran_rel"/>
    <property type="match status" value="1"/>
</dbReference>
<name>A0A0D6DXN1_9LACT</name>
<dbReference type="EC" id="2.7.1.26" evidence="15"/>
<keyword evidence="4 15" id="KW-0285">Flavoprotein</keyword>
<dbReference type="SMART" id="SM00904">
    <property type="entry name" value="Flavokinase"/>
    <property type="match status" value="1"/>
</dbReference>
<evidence type="ECO:0000259" key="16">
    <source>
        <dbReference type="SMART" id="SM00904"/>
    </source>
</evidence>
<comment type="pathway">
    <text evidence="3 15">Cofactor biosynthesis; FMN biosynthesis; FMN from riboflavin (ATP route): step 1/1.</text>
</comment>
<dbReference type="UniPathway" id="UPA00276">
    <property type="reaction ID" value="UER00406"/>
</dbReference>
<dbReference type="Pfam" id="PF01687">
    <property type="entry name" value="Flavokinase"/>
    <property type="match status" value="1"/>
</dbReference>
<dbReference type="STRING" id="1364.LP2241_30352"/>
<dbReference type="InterPro" id="IPR015865">
    <property type="entry name" value="Riboflavin_kinase_bac/euk"/>
</dbReference>
<dbReference type="GO" id="GO:0008531">
    <property type="term" value="F:riboflavin kinase activity"/>
    <property type="evidence" value="ECO:0007669"/>
    <property type="project" value="UniProtKB-UniRule"/>
</dbReference>
<dbReference type="NCBIfam" id="TIGR00083">
    <property type="entry name" value="ribF"/>
    <property type="match status" value="1"/>
</dbReference>
<dbReference type="HOGENOM" id="CLU_048437_0_2_9"/>
<keyword evidence="12" id="KW-0511">Multifunctional enzyme</keyword>
<keyword evidence="5 15" id="KW-0288">FMN</keyword>
<gene>
    <name evidence="17" type="primary">ribF</name>
    <name evidence="17" type="ORF">LACPI_1340</name>
</gene>
<dbReference type="Gene3D" id="3.40.50.620">
    <property type="entry name" value="HUPs"/>
    <property type="match status" value="1"/>
</dbReference>
<dbReference type="Proteomes" id="UP000033166">
    <property type="component" value="Chromosome I"/>
</dbReference>
<keyword evidence="11 15" id="KW-0067">ATP-binding</keyword>
<evidence type="ECO:0000313" key="18">
    <source>
        <dbReference type="Proteomes" id="UP000033166"/>
    </source>
</evidence>
<dbReference type="PIRSF" id="PIRSF004491">
    <property type="entry name" value="FAD_Synth"/>
    <property type="match status" value="1"/>
</dbReference>
<feature type="domain" description="Riboflavin kinase" evidence="16">
    <location>
        <begin position="176"/>
        <end position="298"/>
    </location>
</feature>
<dbReference type="InterPro" id="IPR015864">
    <property type="entry name" value="FAD_synthase"/>
</dbReference>
<dbReference type="AlphaFoldDB" id="A0A0D6DXN1"/>
<dbReference type="UniPathway" id="UPA00277">
    <property type="reaction ID" value="UER00407"/>
</dbReference>
<dbReference type="InterPro" id="IPR002606">
    <property type="entry name" value="Riboflavin_kinase_bac"/>
</dbReference>